<organism evidence="1 2">
    <name type="scientific">Heliomicrobium undosum</name>
    <dbReference type="NCBI Taxonomy" id="121734"/>
    <lineage>
        <taxon>Bacteria</taxon>
        <taxon>Bacillati</taxon>
        <taxon>Bacillota</taxon>
        <taxon>Clostridia</taxon>
        <taxon>Eubacteriales</taxon>
        <taxon>Heliobacteriaceae</taxon>
        <taxon>Heliomicrobium</taxon>
    </lineage>
</organism>
<dbReference type="OrthoDB" id="2086479at2"/>
<dbReference type="AlphaFoldDB" id="A0A845KYQ1"/>
<reference evidence="1 2" key="1">
    <citation type="submission" date="2020-01" db="EMBL/GenBank/DDBJ databases">
        <title>Whole-genome sequence of Heliobacterium undosum DSM 13378.</title>
        <authorList>
            <person name="Kyndt J.A."/>
            <person name="Meyer T.E."/>
        </authorList>
    </citation>
    <scope>NUCLEOTIDE SEQUENCE [LARGE SCALE GENOMIC DNA]</scope>
    <source>
        <strain evidence="1 2">DSM 13378</strain>
    </source>
</reference>
<dbReference type="GO" id="GO:0003690">
    <property type="term" value="F:double-stranded DNA binding"/>
    <property type="evidence" value="ECO:0007669"/>
    <property type="project" value="InterPro"/>
</dbReference>
<proteinExistence type="predicted"/>
<accession>A0A845KYQ1</accession>
<protein>
    <submittedName>
        <fullName evidence="1">Small, acid-soluble spore protein, alpha/beta type</fullName>
    </submittedName>
</protein>
<dbReference type="PROSITE" id="PS00304">
    <property type="entry name" value="SASP_1"/>
    <property type="match status" value="1"/>
</dbReference>
<dbReference type="Proteomes" id="UP000463470">
    <property type="component" value="Unassembled WGS sequence"/>
</dbReference>
<comment type="caution">
    <text evidence="1">The sequence shown here is derived from an EMBL/GenBank/DDBJ whole genome shotgun (WGS) entry which is preliminary data.</text>
</comment>
<gene>
    <name evidence="1" type="ORF">GTO91_04990</name>
</gene>
<dbReference type="GO" id="GO:0006265">
    <property type="term" value="P:DNA topological change"/>
    <property type="evidence" value="ECO:0007669"/>
    <property type="project" value="InterPro"/>
</dbReference>
<keyword evidence="2" id="KW-1185">Reference proteome</keyword>
<sequence>MPERDRDELSPQLEDFKMEVAQEIGLGHRFQGAKKDGATTGVQPGK</sequence>
<dbReference type="RefSeq" id="WP_161255730.1">
    <property type="nucleotide sequence ID" value="NZ_WXEY01000003.1"/>
</dbReference>
<evidence type="ECO:0000313" key="2">
    <source>
        <dbReference type="Proteomes" id="UP000463470"/>
    </source>
</evidence>
<dbReference type="InterPro" id="IPR018126">
    <property type="entry name" value="SASP_alpha/beta-type_CS"/>
</dbReference>
<evidence type="ECO:0000313" key="1">
    <source>
        <dbReference type="EMBL" id="MZP29067.1"/>
    </source>
</evidence>
<name>A0A845KYQ1_9FIRM</name>
<dbReference type="EMBL" id="WXEY01000003">
    <property type="protein sequence ID" value="MZP29067.1"/>
    <property type="molecule type" value="Genomic_DNA"/>
</dbReference>